<dbReference type="PANTHER" id="PTHR13789">
    <property type="entry name" value="MONOOXYGENASE"/>
    <property type="match status" value="1"/>
</dbReference>
<dbReference type="InterPro" id="IPR002938">
    <property type="entry name" value="FAD-bd"/>
</dbReference>
<evidence type="ECO:0000259" key="6">
    <source>
        <dbReference type="Pfam" id="PF01494"/>
    </source>
</evidence>
<dbReference type="OrthoDB" id="9993796at2759"/>
<gene>
    <name evidence="7" type="ORF">FKW77_001718</name>
</gene>
<keyword evidence="4" id="KW-0560">Oxidoreductase</keyword>
<evidence type="ECO:0000256" key="5">
    <source>
        <dbReference type="ARBA" id="ARBA00023033"/>
    </source>
</evidence>
<evidence type="ECO:0000256" key="3">
    <source>
        <dbReference type="ARBA" id="ARBA00022827"/>
    </source>
</evidence>
<keyword evidence="3" id="KW-0274">FAD</keyword>
<evidence type="ECO:0000256" key="2">
    <source>
        <dbReference type="ARBA" id="ARBA00022630"/>
    </source>
</evidence>
<dbReference type="InterPro" id="IPR036188">
    <property type="entry name" value="FAD/NAD-bd_sf"/>
</dbReference>
<dbReference type="Gene3D" id="3.50.50.60">
    <property type="entry name" value="FAD/NAD(P)-binding domain"/>
    <property type="match status" value="1"/>
</dbReference>
<dbReference type="GO" id="GO:0004497">
    <property type="term" value="F:monooxygenase activity"/>
    <property type="evidence" value="ECO:0007669"/>
    <property type="project" value="UniProtKB-KW"/>
</dbReference>
<accession>A0A517KZ32</accession>
<keyword evidence="5" id="KW-0503">Monooxygenase</keyword>
<evidence type="ECO:0000256" key="1">
    <source>
        <dbReference type="ARBA" id="ARBA00007992"/>
    </source>
</evidence>
<dbReference type="Pfam" id="PF01494">
    <property type="entry name" value="FAD_binding_3"/>
    <property type="match status" value="1"/>
</dbReference>
<keyword evidence="2" id="KW-0285">Flavoprotein</keyword>
<dbReference type="Proteomes" id="UP000316270">
    <property type="component" value="Chromosome 2"/>
</dbReference>
<organism evidence="7 8">
    <name type="scientific">Venturia effusa</name>
    <dbReference type="NCBI Taxonomy" id="50376"/>
    <lineage>
        <taxon>Eukaryota</taxon>
        <taxon>Fungi</taxon>
        <taxon>Dikarya</taxon>
        <taxon>Ascomycota</taxon>
        <taxon>Pezizomycotina</taxon>
        <taxon>Dothideomycetes</taxon>
        <taxon>Pleosporomycetidae</taxon>
        <taxon>Venturiales</taxon>
        <taxon>Venturiaceae</taxon>
        <taxon>Venturia</taxon>
    </lineage>
</organism>
<protein>
    <recommendedName>
        <fullName evidence="6">FAD-binding domain-containing protein</fullName>
    </recommendedName>
</protein>
<comment type="similarity">
    <text evidence="1">Belongs to the paxM FAD-dependent monooxygenase family.</text>
</comment>
<evidence type="ECO:0000313" key="7">
    <source>
        <dbReference type="EMBL" id="QDS68641.1"/>
    </source>
</evidence>
<evidence type="ECO:0000313" key="8">
    <source>
        <dbReference type="Proteomes" id="UP000316270"/>
    </source>
</evidence>
<dbReference type="PRINTS" id="PR00420">
    <property type="entry name" value="RNGMNOXGNASE"/>
</dbReference>
<name>A0A517KZ32_9PEZI</name>
<dbReference type="SUPFAM" id="SSF54373">
    <property type="entry name" value="FAD-linked reductases, C-terminal domain"/>
    <property type="match status" value="1"/>
</dbReference>
<dbReference type="EMBL" id="CP042186">
    <property type="protein sequence ID" value="QDS68641.1"/>
    <property type="molecule type" value="Genomic_DNA"/>
</dbReference>
<dbReference type="STRING" id="50376.A0A517KZ32"/>
<dbReference type="GO" id="GO:0071949">
    <property type="term" value="F:FAD binding"/>
    <property type="evidence" value="ECO:0007669"/>
    <property type="project" value="InterPro"/>
</dbReference>
<dbReference type="PANTHER" id="PTHR13789:SF314">
    <property type="entry name" value="FAD-BINDING DOMAIN-CONTAINING PROTEIN"/>
    <property type="match status" value="1"/>
</dbReference>
<dbReference type="InterPro" id="IPR050493">
    <property type="entry name" value="FAD-dep_Monooxygenase_BioMet"/>
</dbReference>
<feature type="domain" description="FAD-binding" evidence="6">
    <location>
        <begin position="2"/>
        <end position="359"/>
    </location>
</feature>
<proteinExistence type="inferred from homology"/>
<reference evidence="7 8" key="1">
    <citation type="submission" date="2019-07" db="EMBL/GenBank/DDBJ databases">
        <title>Finished genome of Venturia effusa.</title>
        <authorList>
            <person name="Young C.A."/>
            <person name="Cox M.P."/>
            <person name="Ganley A.R.D."/>
            <person name="David W.J."/>
        </authorList>
    </citation>
    <scope>NUCLEOTIDE SEQUENCE [LARGE SCALE GENOMIC DNA]</scope>
    <source>
        <strain evidence="8">albino</strain>
    </source>
</reference>
<dbReference type="AlphaFoldDB" id="A0A517KZ32"/>
<evidence type="ECO:0000256" key="4">
    <source>
        <dbReference type="ARBA" id="ARBA00023002"/>
    </source>
</evidence>
<dbReference type="SUPFAM" id="SSF51905">
    <property type="entry name" value="FAD/NAD(P)-binding domain"/>
    <property type="match status" value="1"/>
</dbReference>
<sequence length="458" mass="51191">MDIAVIGGGIAGLSAAIALRRSGHKVTVYEKSRFSSEVGAAISVPPNAVRELLRWGFDMDRAKATPKSQLRILDGTSLSLIREENYRDCSELFGAPWYSLHRVDMHSELRRLAIEEKGEGTPVELFLERDILDMDCELGTITSKTEAPVRKDLIVLANGVHCSLQHHVTQTPVITKDTNLVTYRALVPMEDIMQHDNLRSLFQDQDPGFLNFFLPAKQQIVITFPARNGTLLHVGCMRIADPSSCSRHVKDWNQDASKNELLELVEGFHPTVVELAKLCDEVKCYSNVAREPLETIHRGRVVIIGDAAHPMSPKLVQGAAQAIEEAAALGAIFAPGSRSEEVMARLNLYPKARRARGQIAALFSNHWWTMPREQFLQKLRCFDPEFPDLPTPLIYGVALPVRRLFHSYDARAEATKVLADAGFHGCKDLYGMFLMQLKAIMSWMSRIFATCFGKPKKA</sequence>
<keyword evidence="8" id="KW-1185">Reference proteome</keyword>